<dbReference type="OrthoDB" id="4739136at2759"/>
<proteinExistence type="predicted"/>
<evidence type="ECO:0000256" key="1">
    <source>
        <dbReference type="SAM" id="MobiDB-lite"/>
    </source>
</evidence>
<evidence type="ECO:0000313" key="4">
    <source>
        <dbReference type="Proteomes" id="UP000800200"/>
    </source>
</evidence>
<gene>
    <name evidence="3" type="ORF">K469DRAFT_658880</name>
</gene>
<name>A0A6A6EGR0_9PEZI</name>
<reference evidence="3" key="1">
    <citation type="journal article" date="2020" name="Stud. Mycol.">
        <title>101 Dothideomycetes genomes: a test case for predicting lifestyles and emergence of pathogens.</title>
        <authorList>
            <person name="Haridas S."/>
            <person name="Albert R."/>
            <person name="Binder M."/>
            <person name="Bloem J."/>
            <person name="Labutti K."/>
            <person name="Salamov A."/>
            <person name="Andreopoulos B."/>
            <person name="Baker S."/>
            <person name="Barry K."/>
            <person name="Bills G."/>
            <person name="Bluhm B."/>
            <person name="Cannon C."/>
            <person name="Castanera R."/>
            <person name="Culley D."/>
            <person name="Daum C."/>
            <person name="Ezra D."/>
            <person name="Gonzalez J."/>
            <person name="Henrissat B."/>
            <person name="Kuo A."/>
            <person name="Liang C."/>
            <person name="Lipzen A."/>
            <person name="Lutzoni F."/>
            <person name="Magnuson J."/>
            <person name="Mondo S."/>
            <person name="Nolan M."/>
            <person name="Ohm R."/>
            <person name="Pangilinan J."/>
            <person name="Park H.-J."/>
            <person name="Ramirez L."/>
            <person name="Alfaro M."/>
            <person name="Sun H."/>
            <person name="Tritt A."/>
            <person name="Yoshinaga Y."/>
            <person name="Zwiers L.-H."/>
            <person name="Turgeon B."/>
            <person name="Goodwin S."/>
            <person name="Spatafora J."/>
            <person name="Crous P."/>
            <person name="Grigoriev I."/>
        </authorList>
    </citation>
    <scope>NUCLEOTIDE SEQUENCE</scope>
    <source>
        <strain evidence="3">CBS 207.26</strain>
    </source>
</reference>
<dbReference type="InterPro" id="IPR057227">
    <property type="entry name" value="DUF7905"/>
</dbReference>
<sequence length="643" mass="72385">MSVPNGRHSQPHANSTGPQTPGRDRPAKKVDAKPWGERKKPQREVVVPSEFRPAVRYDDLERIANTISLESGSHVVPSVSKGEPLRFLIYGQGTALDDAIRCVNQFIDRARTKTAASTTWAKLKAFDANEWCRNELKVMEDQHKAQFKTAPSEEEPPPCKVIVGWSDDLQLRGVSPRDAFGGQLEALDPIRTSDEVFISLTRKMQLTIEGYHPSNVQDAEEHIQNLVRKVEGTFFKPEPINFILDHTEGIDVLLHGIKDWPIQSNELIPQLKVSPMMDEHGYFRNRDIDPALLARVQHQLLCVLESVRYERGTYDLVIRYGCLAVGGLKKEERGNKYSVEGFQMGISRAKITLRVTKWLGDRQLENNLLDRLMAAEHLLEPVGSSGSSASMFAPGKLQNVRPIFRGTWLLEDLNSPNVAQAIVIQIDWTEDEEGYYEKMAPQFFKLRQEKVLPEDHLDINLMELGDARGWHFGLESMQAISKSTVSRALVGFADRVRMSPECAKDFKSTKAFAIWDFPGFKSLGSRLDKVYTFGIKETRYEVEALTMWYPRAAPCWGIFVRHRDWKMLLNPLEKLPPGHSVSFGDTFQSFLPDDGLASVSTQGTSKSLSELVKMKGGELPPAGKGIKLLAEKLIKLSGVINGY</sequence>
<dbReference type="AlphaFoldDB" id="A0A6A6EGR0"/>
<feature type="domain" description="DUF7905" evidence="2">
    <location>
        <begin position="294"/>
        <end position="592"/>
    </location>
</feature>
<accession>A0A6A6EGR0</accession>
<organism evidence="3 4">
    <name type="scientific">Zopfia rhizophila CBS 207.26</name>
    <dbReference type="NCBI Taxonomy" id="1314779"/>
    <lineage>
        <taxon>Eukaryota</taxon>
        <taxon>Fungi</taxon>
        <taxon>Dikarya</taxon>
        <taxon>Ascomycota</taxon>
        <taxon>Pezizomycotina</taxon>
        <taxon>Dothideomycetes</taxon>
        <taxon>Dothideomycetes incertae sedis</taxon>
        <taxon>Zopfiaceae</taxon>
        <taxon>Zopfia</taxon>
    </lineage>
</organism>
<evidence type="ECO:0000313" key="3">
    <source>
        <dbReference type="EMBL" id="KAF2189739.1"/>
    </source>
</evidence>
<dbReference type="Proteomes" id="UP000800200">
    <property type="component" value="Unassembled WGS sequence"/>
</dbReference>
<dbReference type="Pfam" id="PF25482">
    <property type="entry name" value="DUF7905"/>
    <property type="match status" value="1"/>
</dbReference>
<feature type="region of interest" description="Disordered" evidence="1">
    <location>
        <begin position="1"/>
        <end position="44"/>
    </location>
</feature>
<protein>
    <recommendedName>
        <fullName evidence="2">DUF7905 domain-containing protein</fullName>
    </recommendedName>
</protein>
<dbReference type="EMBL" id="ML994620">
    <property type="protein sequence ID" value="KAF2189739.1"/>
    <property type="molecule type" value="Genomic_DNA"/>
</dbReference>
<keyword evidence="4" id="KW-1185">Reference proteome</keyword>
<feature type="compositionally biased region" description="Polar residues" evidence="1">
    <location>
        <begin position="7"/>
        <end position="19"/>
    </location>
</feature>
<evidence type="ECO:0000259" key="2">
    <source>
        <dbReference type="Pfam" id="PF25482"/>
    </source>
</evidence>
<feature type="compositionally biased region" description="Basic and acidic residues" evidence="1">
    <location>
        <begin position="22"/>
        <end position="43"/>
    </location>
</feature>